<dbReference type="Proteomes" id="UP000001548">
    <property type="component" value="Unassembled WGS sequence"/>
</dbReference>
<dbReference type="AlphaFoldDB" id="A8BEK6"/>
<accession>A8BEK6</accession>
<dbReference type="HOGENOM" id="CLU_441090_0_0_1"/>
<dbReference type="Gene3D" id="3.30.70.330">
    <property type="match status" value="1"/>
</dbReference>
<keyword evidence="2" id="KW-1185">Reference proteome</keyword>
<dbReference type="GO" id="GO:1990904">
    <property type="term" value="C:ribonucleoprotein complex"/>
    <property type="evidence" value="ECO:0000318"/>
    <property type="project" value="GO_Central"/>
</dbReference>
<dbReference type="VEuPathDB" id="GiardiaDB:GL50803_6212"/>
<gene>
    <name evidence="1" type="ORF">GL50803_006212</name>
</gene>
<dbReference type="SUPFAM" id="SSF54928">
    <property type="entry name" value="RNA-binding domain, RBD"/>
    <property type="match status" value="1"/>
</dbReference>
<dbReference type="KEGG" id="gla:GL50803_006212"/>
<name>A8BEK6_GIAIC</name>
<evidence type="ECO:0000313" key="1">
    <source>
        <dbReference type="EMBL" id="KAE8305770.1"/>
    </source>
</evidence>
<evidence type="ECO:0000313" key="2">
    <source>
        <dbReference type="Proteomes" id="UP000001548"/>
    </source>
</evidence>
<dbReference type="InterPro" id="IPR012677">
    <property type="entry name" value="Nucleotide-bd_a/b_plait_sf"/>
</dbReference>
<dbReference type="InterPro" id="IPR035979">
    <property type="entry name" value="RBD_domain_sf"/>
</dbReference>
<dbReference type="CDD" id="cd00590">
    <property type="entry name" value="RRM_SF"/>
    <property type="match status" value="1"/>
</dbReference>
<dbReference type="GeneID" id="5700302"/>
<dbReference type="Pfam" id="PF00076">
    <property type="entry name" value="RRM_1"/>
    <property type="match status" value="1"/>
</dbReference>
<sequence length="620" mass="68138">MKLISMQGHSVELELQKQAMSADSLNALGLSAGNALCRSPKVTSRPLKILFSYPTRELAKDALEFFNGFTVILRGQKITFSASHLACVNHSGENSANSLKYSILLTEERNVCASCSCVEQKHVSRANIRSRSPSTQLASTLRSEYQSEYLIPSQGVQPTVTLSANHVTRETAELNDATSKVSETNAMLTNRLSSLNLFAPLSTKSPDLTHLHVNNSVSIAESYCAPDTDTKYHIVISNIPTDTLSPDIVKICRSQGFFPLEEAPVIFEANLETNSNQVYMVQRSMTVSFSDLATAMLCKDFLNQYVIDQDSGVKLFAKLVDKLSEQKVHATGVLVRHIPRIVQQDVFFSAMSSFGGILSCRFVRGTRTTTGFGAVIFEASVAAIAAKKQGLTKIKEFTLQYIEAKRLTKTQQGSLIKSQSCRNELQQQPDSVATDKPLKNSVSFGAVSYADPAAPQPLVMSLSNNSDDSTTDVIRAVVEANNRLILSRKKEPKVSHAESAHLDPQISKLDLLYTAIHNHHLPEEFFKKYDTLIRQAGADDRLLSFLHQNAILHRVVASHRVHSSVANPSLSEYPACLDGDVTQVTDNTLRPEINCTNGIELDARELELDITSELTATTDS</sequence>
<dbReference type="GO" id="GO:0003723">
    <property type="term" value="F:RNA binding"/>
    <property type="evidence" value="ECO:0000318"/>
    <property type="project" value="GO_Central"/>
</dbReference>
<dbReference type="OMA" id="QGFFPLE"/>
<proteinExistence type="predicted"/>
<comment type="caution">
    <text evidence="1">The sequence shown here is derived from an EMBL/GenBank/DDBJ whole genome shotgun (WGS) entry which is preliminary data.</text>
</comment>
<dbReference type="RefSeq" id="XP_001707381.1">
    <property type="nucleotide sequence ID" value="XM_001707329.1"/>
</dbReference>
<organism evidence="1 2">
    <name type="scientific">Giardia intestinalis (strain ATCC 50803 / WB clone C6)</name>
    <name type="common">Giardia lamblia</name>
    <dbReference type="NCBI Taxonomy" id="184922"/>
    <lineage>
        <taxon>Eukaryota</taxon>
        <taxon>Metamonada</taxon>
        <taxon>Diplomonadida</taxon>
        <taxon>Hexamitidae</taxon>
        <taxon>Giardiinae</taxon>
        <taxon>Giardia</taxon>
    </lineage>
</organism>
<protein>
    <submittedName>
        <fullName evidence="1">RNA recognition motif-containing protein</fullName>
    </submittedName>
</protein>
<dbReference type="EMBL" id="AACB03000001">
    <property type="protein sequence ID" value="KAE8305770.1"/>
    <property type="molecule type" value="Genomic_DNA"/>
</dbReference>
<reference evidence="1 2" key="1">
    <citation type="journal article" date="2007" name="Science">
        <title>Genomic minimalism in the early diverging intestinal parasite Giardia lamblia.</title>
        <authorList>
            <person name="Morrison H.G."/>
            <person name="McArthur A.G."/>
            <person name="Gillin F.D."/>
            <person name="Aley S.B."/>
            <person name="Adam R.D."/>
            <person name="Olsen G.J."/>
            <person name="Best A.A."/>
            <person name="Cande W.Z."/>
            <person name="Chen F."/>
            <person name="Cipriano M.J."/>
            <person name="Davids B.J."/>
            <person name="Dawson S.C."/>
            <person name="Elmendorf H.G."/>
            <person name="Hehl A.B."/>
            <person name="Holder M.E."/>
            <person name="Huse S.M."/>
            <person name="Kim U.U."/>
            <person name="Lasek-Nesselquist E."/>
            <person name="Manning G."/>
            <person name="Nigam A."/>
            <person name="Nixon J.E."/>
            <person name="Palm D."/>
            <person name="Passamaneck N.E."/>
            <person name="Prabhu A."/>
            <person name="Reich C.I."/>
            <person name="Reiner D.S."/>
            <person name="Samuelson J."/>
            <person name="Svard S.G."/>
            <person name="Sogin M.L."/>
        </authorList>
    </citation>
    <scope>NUCLEOTIDE SEQUENCE [LARGE SCALE GENOMIC DNA]</scope>
    <source>
        <strain evidence="1 2">WB C6</strain>
    </source>
</reference>
<dbReference type="InterPro" id="IPR000504">
    <property type="entry name" value="RRM_dom"/>
</dbReference>